<keyword evidence="3" id="KW-1185">Reference proteome</keyword>
<dbReference type="AlphaFoldDB" id="K7KJ78"/>
<reference evidence="1" key="3">
    <citation type="submission" date="2018-07" db="EMBL/GenBank/DDBJ databases">
        <title>WGS assembly of Glycine max.</title>
        <authorList>
            <person name="Schmutz J."/>
            <person name="Cannon S."/>
            <person name="Schlueter J."/>
            <person name="Ma J."/>
            <person name="Mitros T."/>
            <person name="Nelson W."/>
            <person name="Hyten D."/>
            <person name="Song Q."/>
            <person name="Thelen J."/>
            <person name="Cheng J."/>
            <person name="Xu D."/>
            <person name="Hellsten U."/>
            <person name="May G."/>
            <person name="Yu Y."/>
            <person name="Sakurai T."/>
            <person name="Umezawa T."/>
            <person name="Bhattacharyya M."/>
            <person name="Sandhu D."/>
            <person name="Valliyodan B."/>
            <person name="Lindquist E."/>
            <person name="Peto M."/>
            <person name="Grant D."/>
            <person name="Shu S."/>
            <person name="Goodstein D."/>
            <person name="Barry K."/>
            <person name="Futrell-Griggs M."/>
            <person name="Abernathy B."/>
            <person name="Du J."/>
            <person name="Tian Z."/>
            <person name="Zhu L."/>
            <person name="Gill N."/>
            <person name="Joshi T."/>
            <person name="Libault M."/>
            <person name="Sethuraman A."/>
            <person name="Zhang X."/>
            <person name="Shinozaki K."/>
            <person name="Nguyen H."/>
            <person name="Wing R."/>
            <person name="Cregan P."/>
            <person name="Specht J."/>
            <person name="Grimwood J."/>
            <person name="Rokhsar D."/>
            <person name="Stacey G."/>
            <person name="Shoemaker R."/>
            <person name="Jackson S."/>
        </authorList>
    </citation>
    <scope>NUCLEOTIDE SEQUENCE</scope>
    <source>
        <tissue evidence="1">Callus</tissue>
    </source>
</reference>
<organism evidence="2">
    <name type="scientific">Glycine max</name>
    <name type="common">Soybean</name>
    <name type="synonym">Glycine hispida</name>
    <dbReference type="NCBI Taxonomy" id="3847"/>
    <lineage>
        <taxon>Eukaryota</taxon>
        <taxon>Viridiplantae</taxon>
        <taxon>Streptophyta</taxon>
        <taxon>Embryophyta</taxon>
        <taxon>Tracheophyta</taxon>
        <taxon>Spermatophyta</taxon>
        <taxon>Magnoliopsida</taxon>
        <taxon>eudicotyledons</taxon>
        <taxon>Gunneridae</taxon>
        <taxon>Pentapetalae</taxon>
        <taxon>rosids</taxon>
        <taxon>fabids</taxon>
        <taxon>Fabales</taxon>
        <taxon>Fabaceae</taxon>
        <taxon>Papilionoideae</taxon>
        <taxon>50 kb inversion clade</taxon>
        <taxon>NPAAA clade</taxon>
        <taxon>indigoferoid/millettioid clade</taxon>
        <taxon>Phaseoleae</taxon>
        <taxon>Glycine</taxon>
        <taxon>Glycine subgen. Soja</taxon>
    </lineage>
</organism>
<gene>
    <name evidence="1" type="ORF">GLYMA_04G097800</name>
</gene>
<dbReference type="InParanoid" id="K7KJ78"/>
<sequence>MSCFLLGTGLSSFIAIETSRRDTHIGFVKCVYVSPTRPCHNGEEVNSLWSNVFQHTFWEEIKGVIGWVSQIKYLAYPNEMN</sequence>
<dbReference type="EnsemblPlants" id="KRH62282">
    <property type="protein sequence ID" value="KRH62282"/>
    <property type="gene ID" value="GLYMA_04G097800"/>
</dbReference>
<dbReference type="Gramene" id="KRH62282">
    <property type="protein sequence ID" value="KRH62282"/>
    <property type="gene ID" value="GLYMA_04G097800"/>
</dbReference>
<evidence type="ECO:0000313" key="2">
    <source>
        <dbReference type="EnsemblPlants" id="KRH62282"/>
    </source>
</evidence>
<dbReference type="Proteomes" id="UP000008827">
    <property type="component" value="Chromosome 4"/>
</dbReference>
<dbReference type="PaxDb" id="3847-GLYMA04G10570.1"/>
<evidence type="ECO:0000313" key="3">
    <source>
        <dbReference type="Proteomes" id="UP000008827"/>
    </source>
</evidence>
<evidence type="ECO:0000313" key="1">
    <source>
        <dbReference type="EMBL" id="KRH62282.1"/>
    </source>
</evidence>
<dbReference type="EMBL" id="CM000837">
    <property type="protein sequence ID" value="KRH62282.1"/>
    <property type="molecule type" value="Genomic_DNA"/>
</dbReference>
<protein>
    <submittedName>
        <fullName evidence="1 2">Uncharacterized protein</fullName>
    </submittedName>
</protein>
<reference evidence="1 2" key="1">
    <citation type="journal article" date="2010" name="Nature">
        <title>Genome sequence of the palaeopolyploid soybean.</title>
        <authorList>
            <person name="Schmutz J."/>
            <person name="Cannon S.B."/>
            <person name="Schlueter J."/>
            <person name="Ma J."/>
            <person name="Mitros T."/>
            <person name="Nelson W."/>
            <person name="Hyten D.L."/>
            <person name="Song Q."/>
            <person name="Thelen J.J."/>
            <person name="Cheng J."/>
            <person name="Xu D."/>
            <person name="Hellsten U."/>
            <person name="May G.D."/>
            <person name="Yu Y."/>
            <person name="Sakurai T."/>
            <person name="Umezawa T."/>
            <person name="Bhattacharyya M.K."/>
            <person name="Sandhu D."/>
            <person name="Valliyodan B."/>
            <person name="Lindquist E."/>
            <person name="Peto M."/>
            <person name="Grant D."/>
            <person name="Shu S."/>
            <person name="Goodstein D."/>
            <person name="Barry K."/>
            <person name="Futrell-Griggs M."/>
            <person name="Abernathy B."/>
            <person name="Du J."/>
            <person name="Tian Z."/>
            <person name="Zhu L."/>
            <person name="Gill N."/>
            <person name="Joshi T."/>
            <person name="Libault M."/>
            <person name="Sethuraman A."/>
            <person name="Zhang X.-C."/>
            <person name="Shinozaki K."/>
            <person name="Nguyen H.T."/>
            <person name="Wing R.A."/>
            <person name="Cregan P."/>
            <person name="Specht J."/>
            <person name="Grimwood J."/>
            <person name="Rokhsar D."/>
            <person name="Stacey G."/>
            <person name="Shoemaker R.C."/>
            <person name="Jackson S.A."/>
        </authorList>
    </citation>
    <scope>NUCLEOTIDE SEQUENCE [LARGE SCALE GENOMIC DNA]</scope>
    <source>
        <strain evidence="2">cv. Williams 82</strain>
        <tissue evidence="1">Callus</tissue>
    </source>
</reference>
<name>K7KJ78_SOYBN</name>
<dbReference type="HOGENOM" id="CLU_2578627_0_0_1"/>
<proteinExistence type="predicted"/>
<reference evidence="2" key="2">
    <citation type="submission" date="2018-02" db="UniProtKB">
        <authorList>
            <consortium name="EnsemblPlants"/>
        </authorList>
    </citation>
    <scope>IDENTIFICATION</scope>
    <source>
        <strain evidence="2">Williams 82</strain>
    </source>
</reference>
<accession>K7KJ78</accession>